<proteinExistence type="predicted"/>
<gene>
    <name evidence="2" type="ORF">R1flu_017433</name>
</gene>
<reference evidence="2 3" key="1">
    <citation type="submission" date="2024-09" db="EMBL/GenBank/DDBJ databases">
        <title>Chromosome-scale assembly of Riccia fluitans.</title>
        <authorList>
            <person name="Paukszto L."/>
            <person name="Sawicki J."/>
            <person name="Karawczyk K."/>
            <person name="Piernik-Szablinska J."/>
            <person name="Szczecinska M."/>
            <person name="Mazdziarz M."/>
        </authorList>
    </citation>
    <scope>NUCLEOTIDE SEQUENCE [LARGE SCALE GENOMIC DNA]</scope>
    <source>
        <strain evidence="2">Rf_01</strain>
        <tissue evidence="2">Aerial parts of the thallus</tissue>
    </source>
</reference>
<evidence type="ECO:0000313" key="2">
    <source>
        <dbReference type="EMBL" id="KAL2649305.1"/>
    </source>
</evidence>
<protein>
    <submittedName>
        <fullName evidence="2">Uncharacterized protein</fullName>
    </submittedName>
</protein>
<dbReference type="Gene3D" id="3.30.1490.80">
    <property type="match status" value="1"/>
</dbReference>
<keyword evidence="3" id="KW-1185">Reference proteome</keyword>
<accession>A0ABD1ZCY7</accession>
<dbReference type="EMBL" id="JBHFFA010000001">
    <property type="protein sequence ID" value="KAL2649305.1"/>
    <property type="molecule type" value="Genomic_DNA"/>
</dbReference>
<evidence type="ECO:0000256" key="1">
    <source>
        <dbReference type="SAM" id="MobiDB-lite"/>
    </source>
</evidence>
<evidence type="ECO:0000313" key="3">
    <source>
        <dbReference type="Proteomes" id="UP001605036"/>
    </source>
</evidence>
<sequence length="131" mass="14062">MLFSSAVSSYGSINRYVSLPRCKFETLKSNSVGDSRSAAPGSSLNSRQQIIGRPIHGRRRTARGSSAKRAMEISTPKEIEEAQFAESEVLVSSDVAEELIPEALVWASLHGLVVGDRSVENSGKIAGVEGR</sequence>
<dbReference type="AlphaFoldDB" id="A0ABD1ZCY7"/>
<dbReference type="Proteomes" id="UP001605036">
    <property type="component" value="Unassembled WGS sequence"/>
</dbReference>
<organism evidence="2 3">
    <name type="scientific">Riccia fluitans</name>
    <dbReference type="NCBI Taxonomy" id="41844"/>
    <lineage>
        <taxon>Eukaryota</taxon>
        <taxon>Viridiplantae</taxon>
        <taxon>Streptophyta</taxon>
        <taxon>Embryophyta</taxon>
        <taxon>Marchantiophyta</taxon>
        <taxon>Marchantiopsida</taxon>
        <taxon>Marchantiidae</taxon>
        <taxon>Marchantiales</taxon>
        <taxon>Ricciaceae</taxon>
        <taxon>Riccia</taxon>
    </lineage>
</organism>
<dbReference type="InterPro" id="IPR014049">
    <property type="entry name" value="Glutathione_synthase_N_euk"/>
</dbReference>
<feature type="region of interest" description="Disordered" evidence="1">
    <location>
        <begin position="30"/>
        <end position="72"/>
    </location>
</feature>
<name>A0ABD1ZCY7_9MARC</name>
<comment type="caution">
    <text evidence="2">The sequence shown here is derived from an EMBL/GenBank/DDBJ whole genome shotgun (WGS) entry which is preliminary data.</text>
</comment>
<feature type="compositionally biased region" description="Polar residues" evidence="1">
    <location>
        <begin position="30"/>
        <end position="49"/>
    </location>
</feature>